<proteinExistence type="inferred from homology"/>
<evidence type="ECO:0000256" key="1">
    <source>
        <dbReference type="ARBA" id="ARBA00007114"/>
    </source>
</evidence>
<name>A0A8S9N6Q1_BRACR</name>
<evidence type="ECO:0000313" key="3">
    <source>
        <dbReference type="Proteomes" id="UP000712600"/>
    </source>
</evidence>
<reference evidence="2" key="1">
    <citation type="submission" date="2019-12" db="EMBL/GenBank/DDBJ databases">
        <title>Genome sequencing and annotation of Brassica cretica.</title>
        <authorList>
            <person name="Studholme D.J."/>
            <person name="Sarris P."/>
        </authorList>
    </citation>
    <scope>NUCLEOTIDE SEQUENCE</scope>
    <source>
        <strain evidence="2">PFS-109/04</strain>
        <tissue evidence="2">Leaf</tissue>
    </source>
</reference>
<organism evidence="2 3">
    <name type="scientific">Brassica cretica</name>
    <name type="common">Mustard</name>
    <dbReference type="NCBI Taxonomy" id="69181"/>
    <lineage>
        <taxon>Eukaryota</taxon>
        <taxon>Viridiplantae</taxon>
        <taxon>Streptophyta</taxon>
        <taxon>Embryophyta</taxon>
        <taxon>Tracheophyta</taxon>
        <taxon>Spermatophyta</taxon>
        <taxon>Magnoliopsida</taxon>
        <taxon>eudicotyledons</taxon>
        <taxon>Gunneridae</taxon>
        <taxon>Pentapetalae</taxon>
        <taxon>rosids</taxon>
        <taxon>malvids</taxon>
        <taxon>Brassicales</taxon>
        <taxon>Brassicaceae</taxon>
        <taxon>Brassiceae</taxon>
        <taxon>Brassica</taxon>
    </lineage>
</organism>
<dbReference type="Pfam" id="PF05291">
    <property type="entry name" value="Bystin"/>
    <property type="match status" value="1"/>
</dbReference>
<dbReference type="GO" id="GO:0030515">
    <property type="term" value="F:snoRNA binding"/>
    <property type="evidence" value="ECO:0007669"/>
    <property type="project" value="TreeGrafter"/>
</dbReference>
<dbReference type="GO" id="GO:0005730">
    <property type="term" value="C:nucleolus"/>
    <property type="evidence" value="ECO:0007669"/>
    <property type="project" value="TreeGrafter"/>
</dbReference>
<dbReference type="GO" id="GO:0005737">
    <property type="term" value="C:cytoplasm"/>
    <property type="evidence" value="ECO:0007669"/>
    <property type="project" value="TreeGrafter"/>
</dbReference>
<dbReference type="GO" id="GO:0030688">
    <property type="term" value="C:preribosome, small subunit precursor"/>
    <property type="evidence" value="ECO:0007669"/>
    <property type="project" value="TreeGrafter"/>
</dbReference>
<protein>
    <submittedName>
        <fullName evidence="2">Uncharacterized protein</fullName>
    </submittedName>
</protein>
<gene>
    <name evidence="2" type="ORF">F2Q69_00053986</name>
</gene>
<dbReference type="Proteomes" id="UP000712600">
    <property type="component" value="Unassembled WGS sequence"/>
</dbReference>
<dbReference type="GO" id="GO:0006364">
    <property type="term" value="P:rRNA processing"/>
    <property type="evidence" value="ECO:0007669"/>
    <property type="project" value="TreeGrafter"/>
</dbReference>
<sequence>MCLYYIYWVNQGDVNEEDEKLFELFFVKKAPPQHTLADIIIKKIKDNDAELPKEERHDPDQMDPMIAKLCEGVAKLMNEYTVGKMPRAFVRITNAHLDRFSLSSFK</sequence>
<dbReference type="AlphaFoldDB" id="A0A8S9N6Q1"/>
<dbReference type="EMBL" id="QGKX02002183">
    <property type="protein sequence ID" value="KAF3488314.1"/>
    <property type="molecule type" value="Genomic_DNA"/>
</dbReference>
<dbReference type="PANTHER" id="PTHR12821:SF0">
    <property type="entry name" value="BYSTIN"/>
    <property type="match status" value="1"/>
</dbReference>
<dbReference type="InterPro" id="IPR007955">
    <property type="entry name" value="Bystin"/>
</dbReference>
<comment type="caution">
    <text evidence="2">The sequence shown here is derived from an EMBL/GenBank/DDBJ whole genome shotgun (WGS) entry which is preliminary data.</text>
</comment>
<dbReference type="PANTHER" id="PTHR12821">
    <property type="entry name" value="BYSTIN"/>
    <property type="match status" value="1"/>
</dbReference>
<evidence type="ECO:0000313" key="2">
    <source>
        <dbReference type="EMBL" id="KAF3488314.1"/>
    </source>
</evidence>
<comment type="similarity">
    <text evidence="1">Belongs to the bystin family.</text>
</comment>
<accession>A0A8S9N6Q1</accession>